<dbReference type="Proteomes" id="UP001595858">
    <property type="component" value="Unassembled WGS sequence"/>
</dbReference>
<name>A0ABV9SSI2_9ACTN</name>
<sequence length="66" mass="6977">MTSQPSIDTTAVHLTREQIDALITATSSGATLRLVNPNFAADRDHETTLASAKQALRAARPDTADA</sequence>
<reference evidence="2" key="1">
    <citation type="journal article" date="2019" name="Int. J. Syst. Evol. Microbiol.">
        <title>The Global Catalogue of Microorganisms (GCM) 10K type strain sequencing project: providing services to taxonomists for standard genome sequencing and annotation.</title>
        <authorList>
            <consortium name="The Broad Institute Genomics Platform"/>
            <consortium name="The Broad Institute Genome Sequencing Center for Infectious Disease"/>
            <person name="Wu L."/>
            <person name="Ma J."/>
        </authorList>
    </citation>
    <scope>NUCLEOTIDE SEQUENCE [LARGE SCALE GENOMIC DNA]</scope>
    <source>
        <strain evidence="2">CGMCC 4.7304</strain>
    </source>
</reference>
<protein>
    <submittedName>
        <fullName evidence="1">Uncharacterized protein</fullName>
    </submittedName>
</protein>
<evidence type="ECO:0000313" key="2">
    <source>
        <dbReference type="Proteomes" id="UP001595858"/>
    </source>
</evidence>
<gene>
    <name evidence="1" type="ORF">ACFPCZ_22005</name>
</gene>
<dbReference type="RefSeq" id="WP_344142984.1">
    <property type="nucleotide sequence ID" value="NZ_BAAAQI010000006.1"/>
</dbReference>
<organism evidence="1 2">
    <name type="scientific">Streptomonospora arabica</name>
    <dbReference type="NCBI Taxonomy" id="412417"/>
    <lineage>
        <taxon>Bacteria</taxon>
        <taxon>Bacillati</taxon>
        <taxon>Actinomycetota</taxon>
        <taxon>Actinomycetes</taxon>
        <taxon>Streptosporangiales</taxon>
        <taxon>Nocardiopsidaceae</taxon>
        <taxon>Streptomonospora</taxon>
    </lineage>
</organism>
<accession>A0ABV9SSI2</accession>
<proteinExistence type="predicted"/>
<evidence type="ECO:0000313" key="1">
    <source>
        <dbReference type="EMBL" id="MFC4869317.1"/>
    </source>
</evidence>
<dbReference type="EMBL" id="JBHSIY010000028">
    <property type="protein sequence ID" value="MFC4869317.1"/>
    <property type="molecule type" value="Genomic_DNA"/>
</dbReference>
<comment type="caution">
    <text evidence="1">The sequence shown here is derived from an EMBL/GenBank/DDBJ whole genome shotgun (WGS) entry which is preliminary data.</text>
</comment>
<keyword evidence="2" id="KW-1185">Reference proteome</keyword>